<dbReference type="AlphaFoldDB" id="A0A955LH19"/>
<accession>A0A955LH19</accession>
<sequence length="231" mass="25439">MRTPFKILFGLVILTLVACNQPEPSPASTATPVPTDTVVTPTHVPTIVPTLPPTPTPTPTPQIPPIVLSWNNDWRDACVSDATLLILALYGHTEYQGGMSRDYMLGYQVLDLVPLVANPEFQQDLPEIVAEYGDNPAGKVLMFLQFPSLTANDELVLGVDLVVLEPGQALPFLFSDEIDEVDYDKWVSFLVYDGQDATGNFCFSINEAEEPWVIEPNRIDPFQLPMPGVRA</sequence>
<comment type="caution">
    <text evidence="1">The sequence shown here is derived from an EMBL/GenBank/DDBJ whole genome shotgun (WGS) entry which is preliminary data.</text>
</comment>
<reference evidence="1" key="1">
    <citation type="submission" date="2020-04" db="EMBL/GenBank/DDBJ databases">
        <authorList>
            <person name="Zhang T."/>
        </authorList>
    </citation>
    <scope>NUCLEOTIDE SEQUENCE</scope>
    <source>
        <strain evidence="1">HKST-UBA01</strain>
    </source>
</reference>
<evidence type="ECO:0000313" key="1">
    <source>
        <dbReference type="EMBL" id="MCA9390424.1"/>
    </source>
</evidence>
<protein>
    <submittedName>
        <fullName evidence="1">Uncharacterized protein</fullName>
    </submittedName>
</protein>
<name>A0A955LH19_UNCKA</name>
<organism evidence="1 2">
    <name type="scientific">candidate division WWE3 bacterium</name>
    <dbReference type="NCBI Taxonomy" id="2053526"/>
    <lineage>
        <taxon>Bacteria</taxon>
        <taxon>Katanobacteria</taxon>
    </lineage>
</organism>
<reference evidence="1" key="2">
    <citation type="journal article" date="2021" name="Microbiome">
        <title>Successional dynamics and alternative stable states in a saline activated sludge microbial community over 9 years.</title>
        <authorList>
            <person name="Wang Y."/>
            <person name="Ye J."/>
            <person name="Ju F."/>
            <person name="Liu L."/>
            <person name="Boyd J.A."/>
            <person name="Deng Y."/>
            <person name="Parks D.H."/>
            <person name="Jiang X."/>
            <person name="Yin X."/>
            <person name="Woodcroft B.J."/>
            <person name="Tyson G.W."/>
            <person name="Hugenholtz P."/>
            <person name="Polz M.F."/>
            <person name="Zhang T."/>
        </authorList>
    </citation>
    <scope>NUCLEOTIDE SEQUENCE</scope>
    <source>
        <strain evidence="1">HKST-UBA01</strain>
    </source>
</reference>
<proteinExistence type="predicted"/>
<gene>
    <name evidence="1" type="ORF">KC571_03390</name>
</gene>
<evidence type="ECO:0000313" key="2">
    <source>
        <dbReference type="Proteomes" id="UP000701698"/>
    </source>
</evidence>
<dbReference type="EMBL" id="JAGQKX010000092">
    <property type="protein sequence ID" value="MCA9390424.1"/>
    <property type="molecule type" value="Genomic_DNA"/>
</dbReference>
<dbReference type="Proteomes" id="UP000701698">
    <property type="component" value="Unassembled WGS sequence"/>
</dbReference>
<dbReference type="PROSITE" id="PS51257">
    <property type="entry name" value="PROKAR_LIPOPROTEIN"/>
    <property type="match status" value="1"/>
</dbReference>